<evidence type="ECO:0000313" key="2">
    <source>
        <dbReference type="EMBL" id="KAG0538681.1"/>
    </source>
</evidence>
<accession>A0A921RED3</accession>
<dbReference type="Proteomes" id="UP000807115">
    <property type="component" value="Chromosome 3"/>
</dbReference>
<reference evidence="2" key="1">
    <citation type="journal article" date="2019" name="BMC Genomics">
        <title>A new reference genome for Sorghum bicolor reveals high levels of sequence similarity between sweet and grain genotypes: implications for the genetics of sugar metabolism.</title>
        <authorList>
            <person name="Cooper E.A."/>
            <person name="Brenton Z.W."/>
            <person name="Flinn B.S."/>
            <person name="Jenkins J."/>
            <person name="Shu S."/>
            <person name="Flowers D."/>
            <person name="Luo F."/>
            <person name="Wang Y."/>
            <person name="Xia P."/>
            <person name="Barry K."/>
            <person name="Daum C."/>
            <person name="Lipzen A."/>
            <person name="Yoshinaga Y."/>
            <person name="Schmutz J."/>
            <person name="Saski C."/>
            <person name="Vermerris W."/>
            <person name="Kresovich S."/>
        </authorList>
    </citation>
    <scope>NUCLEOTIDE SEQUENCE</scope>
</reference>
<protein>
    <submittedName>
        <fullName evidence="2">Uncharacterized protein</fullName>
    </submittedName>
</protein>
<evidence type="ECO:0000256" key="1">
    <source>
        <dbReference type="SAM" id="MobiDB-lite"/>
    </source>
</evidence>
<name>A0A921RED3_SORBI</name>
<evidence type="ECO:0000313" key="3">
    <source>
        <dbReference type="Proteomes" id="UP000807115"/>
    </source>
</evidence>
<dbReference type="AlphaFoldDB" id="A0A921RED3"/>
<comment type="caution">
    <text evidence="2">The sequence shown here is derived from an EMBL/GenBank/DDBJ whole genome shotgun (WGS) entry which is preliminary data.</text>
</comment>
<feature type="region of interest" description="Disordered" evidence="1">
    <location>
        <begin position="91"/>
        <end position="112"/>
    </location>
</feature>
<dbReference type="EMBL" id="CM027682">
    <property type="protein sequence ID" value="KAG0538681.1"/>
    <property type="molecule type" value="Genomic_DNA"/>
</dbReference>
<reference evidence="2" key="2">
    <citation type="submission" date="2020-10" db="EMBL/GenBank/DDBJ databases">
        <authorList>
            <person name="Cooper E.A."/>
            <person name="Brenton Z.W."/>
            <person name="Flinn B.S."/>
            <person name="Jenkins J."/>
            <person name="Shu S."/>
            <person name="Flowers D."/>
            <person name="Luo F."/>
            <person name="Wang Y."/>
            <person name="Xia P."/>
            <person name="Barry K."/>
            <person name="Daum C."/>
            <person name="Lipzen A."/>
            <person name="Yoshinaga Y."/>
            <person name="Schmutz J."/>
            <person name="Saski C."/>
            <person name="Vermerris W."/>
            <person name="Kresovich S."/>
        </authorList>
    </citation>
    <scope>NUCLEOTIDE SEQUENCE</scope>
</reference>
<proteinExistence type="predicted"/>
<gene>
    <name evidence="2" type="ORF">BDA96_03G257500</name>
</gene>
<sequence>MSAPYVTSARKPPAINLLLGCVISREIWFRVLHLLGLSAMLPDLEDELGRWWLRCRSMLGIGKADGRASTPRFCSSAGRFGKNAIAALSEERRPRRRRWPLHTGTAAVAGRQ</sequence>
<organism evidence="2 3">
    <name type="scientific">Sorghum bicolor</name>
    <name type="common">Sorghum</name>
    <name type="synonym">Sorghum vulgare</name>
    <dbReference type="NCBI Taxonomy" id="4558"/>
    <lineage>
        <taxon>Eukaryota</taxon>
        <taxon>Viridiplantae</taxon>
        <taxon>Streptophyta</taxon>
        <taxon>Embryophyta</taxon>
        <taxon>Tracheophyta</taxon>
        <taxon>Spermatophyta</taxon>
        <taxon>Magnoliopsida</taxon>
        <taxon>Liliopsida</taxon>
        <taxon>Poales</taxon>
        <taxon>Poaceae</taxon>
        <taxon>PACMAD clade</taxon>
        <taxon>Panicoideae</taxon>
        <taxon>Andropogonodae</taxon>
        <taxon>Andropogoneae</taxon>
        <taxon>Sorghinae</taxon>
        <taxon>Sorghum</taxon>
    </lineage>
</organism>